<dbReference type="InterPro" id="IPR027991">
    <property type="entry name" value="DUF4488"/>
</dbReference>
<proteinExistence type="predicted"/>
<evidence type="ECO:0000256" key="1">
    <source>
        <dbReference type="SAM" id="SignalP"/>
    </source>
</evidence>
<reference evidence="3" key="1">
    <citation type="journal article" date="2021" name="PeerJ">
        <title>Extensive microbial diversity within the chicken gut microbiome revealed by metagenomics and culture.</title>
        <authorList>
            <person name="Gilroy R."/>
            <person name="Ravi A."/>
            <person name="Getino M."/>
            <person name="Pursley I."/>
            <person name="Horton D.L."/>
            <person name="Alikhan N.F."/>
            <person name="Baker D."/>
            <person name="Gharbi K."/>
            <person name="Hall N."/>
            <person name="Watson M."/>
            <person name="Adriaenssens E.M."/>
            <person name="Foster-Nyarko E."/>
            <person name="Jarju S."/>
            <person name="Secka A."/>
            <person name="Antonio M."/>
            <person name="Oren A."/>
            <person name="Chaudhuri R.R."/>
            <person name="La Ragione R."/>
            <person name="Hildebrand F."/>
            <person name="Pallen M.J."/>
        </authorList>
    </citation>
    <scope>NUCLEOTIDE SEQUENCE</scope>
    <source>
        <strain evidence="3">G3-2149</strain>
    </source>
</reference>
<evidence type="ECO:0000259" key="2">
    <source>
        <dbReference type="Pfam" id="PF14869"/>
    </source>
</evidence>
<accession>A0A9E2P2N2</accession>
<name>A0A9E2P2N2_9BACT</name>
<gene>
    <name evidence="3" type="ORF">H9789_09760</name>
</gene>
<dbReference type="EMBL" id="JAHLFU010000202">
    <property type="protein sequence ID" value="MBU3854076.1"/>
    <property type="molecule type" value="Genomic_DNA"/>
</dbReference>
<evidence type="ECO:0000313" key="3">
    <source>
        <dbReference type="EMBL" id="MBU3854076.1"/>
    </source>
</evidence>
<keyword evidence="1" id="KW-0732">Signal</keyword>
<protein>
    <submittedName>
        <fullName evidence="3">DUF4488 domain-containing protein</fullName>
    </submittedName>
</protein>
<dbReference type="AlphaFoldDB" id="A0A9E2P2N2"/>
<sequence length="150" mass="16785">MMKKFFMLLALVLGATTISAQSVNKKADLVGTWQLCNMIDGLLDSAPEIKRAPYLKVFSPGGALTNLMISKEGDVFLTMEGTYEKTSDTSYVEHIKKLLVSSAMDGVDNVMKYEFLNDNLMVITFQIIDENGDKLDCQEVWERVSMPSKK</sequence>
<dbReference type="Proteomes" id="UP000823865">
    <property type="component" value="Unassembled WGS sequence"/>
</dbReference>
<feature type="domain" description="DUF4488" evidence="2">
    <location>
        <begin position="28"/>
        <end position="150"/>
    </location>
</feature>
<feature type="signal peptide" evidence="1">
    <location>
        <begin position="1"/>
        <end position="20"/>
    </location>
</feature>
<evidence type="ECO:0000313" key="4">
    <source>
        <dbReference type="Proteomes" id="UP000823865"/>
    </source>
</evidence>
<comment type="caution">
    <text evidence="3">The sequence shown here is derived from an EMBL/GenBank/DDBJ whole genome shotgun (WGS) entry which is preliminary data.</text>
</comment>
<reference evidence="3" key="2">
    <citation type="submission" date="2021-04" db="EMBL/GenBank/DDBJ databases">
        <authorList>
            <person name="Gilroy R."/>
        </authorList>
    </citation>
    <scope>NUCLEOTIDE SEQUENCE</scope>
    <source>
        <strain evidence="3">G3-2149</strain>
    </source>
</reference>
<dbReference type="Gene3D" id="2.40.128.490">
    <property type="entry name" value="Uncharacterised protein PF14869, DUF4488"/>
    <property type="match status" value="1"/>
</dbReference>
<feature type="chain" id="PRO_5038943083" evidence="1">
    <location>
        <begin position="21"/>
        <end position="150"/>
    </location>
</feature>
<organism evidence="3 4">
    <name type="scientific">Candidatus Paraprevotella stercoravium</name>
    <dbReference type="NCBI Taxonomy" id="2838725"/>
    <lineage>
        <taxon>Bacteria</taxon>
        <taxon>Pseudomonadati</taxon>
        <taxon>Bacteroidota</taxon>
        <taxon>Bacteroidia</taxon>
        <taxon>Bacteroidales</taxon>
        <taxon>Prevotellaceae</taxon>
        <taxon>Paraprevotella</taxon>
    </lineage>
</organism>
<dbReference type="Pfam" id="PF14869">
    <property type="entry name" value="DUF4488"/>
    <property type="match status" value="1"/>
</dbReference>